<gene>
    <name evidence="1" type="ORF">IAB26_03015</name>
</gene>
<organism evidence="1 2">
    <name type="scientific">Candidatus Limivivens merdigallinarum</name>
    <dbReference type="NCBI Taxonomy" id="2840859"/>
    <lineage>
        <taxon>Bacteria</taxon>
        <taxon>Bacillati</taxon>
        <taxon>Bacillota</taxon>
        <taxon>Clostridia</taxon>
        <taxon>Lachnospirales</taxon>
        <taxon>Lachnospiraceae</taxon>
        <taxon>Lachnospiraceae incertae sedis</taxon>
        <taxon>Candidatus Limivivens</taxon>
    </lineage>
</organism>
<dbReference type="EMBL" id="DVFT01000042">
    <property type="protein sequence ID" value="HIQ95511.1"/>
    <property type="molecule type" value="Genomic_DNA"/>
</dbReference>
<dbReference type="Proteomes" id="UP000886886">
    <property type="component" value="Unassembled WGS sequence"/>
</dbReference>
<proteinExistence type="predicted"/>
<sequence>MIEETTPPQHQHRDEMADGWGSFFMEKAKINIFEKSLEKLRFVTKL</sequence>
<comment type="caution">
    <text evidence="1">The sequence shown here is derived from an EMBL/GenBank/DDBJ whole genome shotgun (WGS) entry which is preliminary data.</text>
</comment>
<name>A0A9D1CZJ7_9FIRM</name>
<reference evidence="1" key="1">
    <citation type="submission" date="2020-10" db="EMBL/GenBank/DDBJ databases">
        <authorList>
            <person name="Gilroy R."/>
        </authorList>
    </citation>
    <scope>NUCLEOTIDE SEQUENCE</scope>
    <source>
        <strain evidence="1">ChiSjej3B21-11622</strain>
    </source>
</reference>
<reference evidence="1" key="2">
    <citation type="journal article" date="2021" name="PeerJ">
        <title>Extensive microbial diversity within the chicken gut microbiome revealed by metagenomics and culture.</title>
        <authorList>
            <person name="Gilroy R."/>
            <person name="Ravi A."/>
            <person name="Getino M."/>
            <person name="Pursley I."/>
            <person name="Horton D.L."/>
            <person name="Alikhan N.F."/>
            <person name="Baker D."/>
            <person name="Gharbi K."/>
            <person name="Hall N."/>
            <person name="Watson M."/>
            <person name="Adriaenssens E.M."/>
            <person name="Foster-Nyarko E."/>
            <person name="Jarju S."/>
            <person name="Secka A."/>
            <person name="Antonio M."/>
            <person name="Oren A."/>
            <person name="Chaudhuri R.R."/>
            <person name="La Ragione R."/>
            <person name="Hildebrand F."/>
            <person name="Pallen M.J."/>
        </authorList>
    </citation>
    <scope>NUCLEOTIDE SEQUENCE</scope>
    <source>
        <strain evidence="1">ChiSjej3B21-11622</strain>
    </source>
</reference>
<evidence type="ECO:0000313" key="1">
    <source>
        <dbReference type="EMBL" id="HIQ95511.1"/>
    </source>
</evidence>
<accession>A0A9D1CZJ7</accession>
<protein>
    <submittedName>
        <fullName evidence="1">Uncharacterized protein</fullName>
    </submittedName>
</protein>
<evidence type="ECO:0000313" key="2">
    <source>
        <dbReference type="Proteomes" id="UP000886886"/>
    </source>
</evidence>
<dbReference type="AlphaFoldDB" id="A0A9D1CZJ7"/>